<proteinExistence type="predicted"/>
<dbReference type="RefSeq" id="WP_045465109.1">
    <property type="nucleotide sequence ID" value="NZ_BBLT01000006.1"/>
</dbReference>
<dbReference type="AlphaFoldDB" id="A0A098LGB1"/>
<dbReference type="eggNOG" id="COG4884">
    <property type="taxonomic scope" value="Bacteria"/>
</dbReference>
<name>A0A098LGB1_9BACT</name>
<gene>
    <name evidence="1" type="ORF">MYP_3234</name>
</gene>
<reference evidence="1 2" key="1">
    <citation type="submission" date="2014-09" db="EMBL/GenBank/DDBJ databases">
        <title>Sporocytophaga myxococcoides PG-01 genome sequencing.</title>
        <authorList>
            <person name="Liu L."/>
            <person name="Gao P.J."/>
            <person name="Chen G.J."/>
            <person name="Wang L.S."/>
        </authorList>
    </citation>
    <scope>NUCLEOTIDE SEQUENCE [LARGE SCALE GENOMIC DNA]</scope>
    <source>
        <strain evidence="1 2">PG-01</strain>
    </source>
</reference>
<dbReference type="Proteomes" id="UP000030185">
    <property type="component" value="Unassembled WGS sequence"/>
</dbReference>
<keyword evidence="2" id="KW-1185">Reference proteome</keyword>
<evidence type="ECO:0000313" key="1">
    <source>
        <dbReference type="EMBL" id="GAL86005.1"/>
    </source>
</evidence>
<organism evidence="1 2">
    <name type="scientific">Sporocytophaga myxococcoides</name>
    <dbReference type="NCBI Taxonomy" id="153721"/>
    <lineage>
        <taxon>Bacteria</taxon>
        <taxon>Pseudomonadati</taxon>
        <taxon>Bacteroidota</taxon>
        <taxon>Cytophagia</taxon>
        <taxon>Cytophagales</taxon>
        <taxon>Cytophagaceae</taxon>
        <taxon>Sporocytophaga</taxon>
    </lineage>
</organism>
<sequence length="209" mass="23981">MEDFEFTPETSHPNAKKLLTEDFYWSEEEETSPFGNDDGAEASYGFWKWRKKNKDVSPLKYLEKLLNEWDFPYFDLTELSPAKVQDYINQKRDVDNGPFSGNMLAEQLKEMASELEDEPDDNQFKELLENVTGVSADGYLIGMDNAIIAVAYAQFALEGKLDSNLKALAQTAIKRELLPLLLETFSEDNRATRIERLNKMLKSLNQMNG</sequence>
<dbReference type="EMBL" id="BBLT01000006">
    <property type="protein sequence ID" value="GAL86005.1"/>
    <property type="molecule type" value="Genomic_DNA"/>
</dbReference>
<comment type="caution">
    <text evidence="1">The sequence shown here is derived from an EMBL/GenBank/DDBJ whole genome shotgun (WGS) entry which is preliminary data.</text>
</comment>
<accession>A0A098LGB1</accession>
<evidence type="ECO:0000313" key="2">
    <source>
        <dbReference type="Proteomes" id="UP000030185"/>
    </source>
</evidence>
<dbReference type="OrthoDB" id="665121at2"/>
<protein>
    <submittedName>
        <fullName evidence="1">Uncharacterized protein</fullName>
    </submittedName>
</protein>